<comment type="function">
    <text evidence="3">Component of the proteasome core, a large protease complex with broad specificity involved in protein degradation.</text>
</comment>
<dbReference type="Gene3D" id="3.60.20.10">
    <property type="entry name" value="Glutamine Phosphoribosylpyrophosphate, subunit 1, domain 1"/>
    <property type="match status" value="1"/>
</dbReference>
<dbReference type="SUPFAM" id="SSF56235">
    <property type="entry name" value="N-terminal nucleophile aminohydrolases (Ntn hydrolases)"/>
    <property type="match status" value="1"/>
</dbReference>
<dbReference type="GO" id="GO:0019773">
    <property type="term" value="C:proteasome core complex, alpha-subunit complex"/>
    <property type="evidence" value="ECO:0007669"/>
    <property type="project" value="UniProtKB-UniRule"/>
</dbReference>
<dbReference type="GO" id="GO:0005737">
    <property type="term" value="C:cytoplasm"/>
    <property type="evidence" value="ECO:0007669"/>
    <property type="project" value="UniProtKB-SubCell"/>
</dbReference>
<comment type="subunit">
    <text evidence="3">The 20S proteasome core is composed of 14 alpha and 14 beta subunits that assemble into four stacked heptameric rings, resulting in a barrel-shaped structure. The two inner rings, each composed of seven catalytic beta subunits, are sandwiched by two outer rings, each composed of seven alpha subunits. The catalytic chamber with the active sites is on the inside of the barrel. Has a gated structure, the ends of the cylinder being occluded by the N-termini of the alpha-subunits. Is capped by the proteasome-associated ATPase, ARC.</text>
</comment>
<evidence type="ECO:0000256" key="3">
    <source>
        <dbReference type="HAMAP-Rule" id="MF_00289"/>
    </source>
</evidence>
<dbReference type="EMBL" id="JACHWS010000001">
    <property type="protein sequence ID" value="MBB3037281.1"/>
    <property type="molecule type" value="Genomic_DNA"/>
</dbReference>
<dbReference type="AlphaFoldDB" id="A0A839RMX1"/>
<protein>
    <recommendedName>
        <fullName evidence="3">Proteasome subunit alpha</fullName>
    </recommendedName>
    <alternativeName>
        <fullName evidence="3">20S proteasome alpha subunit</fullName>
    </alternativeName>
    <alternativeName>
        <fullName evidence="3">Proteasome core protein PrcA</fullName>
    </alternativeName>
</protein>
<organism evidence="5 6">
    <name type="scientific">Hoyosella altamirensis</name>
    <dbReference type="NCBI Taxonomy" id="616997"/>
    <lineage>
        <taxon>Bacteria</taxon>
        <taxon>Bacillati</taxon>
        <taxon>Actinomycetota</taxon>
        <taxon>Actinomycetes</taxon>
        <taxon>Mycobacteriales</taxon>
        <taxon>Hoyosellaceae</taxon>
        <taxon>Hoyosella</taxon>
    </lineage>
</organism>
<dbReference type="PROSITE" id="PS51475">
    <property type="entry name" value="PROTEASOME_ALPHA_2"/>
    <property type="match status" value="1"/>
</dbReference>
<dbReference type="UniPathway" id="UPA00997"/>
<comment type="subcellular location">
    <subcellularLocation>
        <location evidence="3">Cytoplasm</location>
    </subcellularLocation>
</comment>
<dbReference type="InterPro" id="IPR023332">
    <property type="entry name" value="Proteasome_alpha-type"/>
</dbReference>
<gene>
    <name evidence="3" type="primary">prcA</name>
    <name evidence="5" type="ORF">FHU29_001715</name>
</gene>
<evidence type="ECO:0000313" key="6">
    <source>
        <dbReference type="Proteomes" id="UP000567922"/>
    </source>
</evidence>
<evidence type="ECO:0000256" key="2">
    <source>
        <dbReference type="ARBA" id="ARBA00022942"/>
    </source>
</evidence>
<sequence>MAMGLPYYASAEQIMRDRSELARKGIARGRSVVVLTYADGVLFVAENPSTALHKVSELYDRLGFAAVGKYNEFENLRRSGILHADMRGYSYDRRDVTGRALANAYAQLLGTIFTEQPKPYEVELCVAEVGAPRQPRAAQLYRISYDGSIADEPNYIVMGGSTEPIVTELKESYDHSFPLERAIPVAVGALQKAAAPSGQPAGQGGQSEGRILGPNALEVAILDQNKPRRAFRRIRGPQLESILSAEAQN</sequence>
<comment type="activity regulation">
    <text evidence="3">The formation of the proteasomal ATPase ARC-20S proteasome complex, likely via the docking of the C-termini of ARC into the intersubunit pockets in the alpha-rings, may trigger opening of the gate for substrate entry. Interconversion between the open-gate and close-gate conformations leads to a dynamic regulation of the 20S proteasome proteolysis activity.</text>
</comment>
<accession>A0A839RMX1</accession>
<comment type="similarity">
    <text evidence="3 4">Belongs to the peptidase T1A family.</text>
</comment>
<dbReference type="GO" id="GO:0004298">
    <property type="term" value="F:threonine-type endopeptidase activity"/>
    <property type="evidence" value="ECO:0007669"/>
    <property type="project" value="InterPro"/>
</dbReference>
<comment type="caution">
    <text evidence="5">The sequence shown here is derived from an EMBL/GenBank/DDBJ whole genome shotgun (WGS) entry which is preliminary data.</text>
</comment>
<dbReference type="HAMAP" id="MF_00289_B">
    <property type="entry name" value="Proteasome_A_B"/>
    <property type="match status" value="1"/>
</dbReference>
<keyword evidence="1 3" id="KW-0963">Cytoplasm</keyword>
<keyword evidence="2 3" id="KW-0647">Proteasome</keyword>
<comment type="pathway">
    <text evidence="3">Protein degradation; proteasomal Pup-dependent pathway.</text>
</comment>
<dbReference type="InterPro" id="IPR029055">
    <property type="entry name" value="Ntn_hydrolases_N"/>
</dbReference>
<name>A0A839RMX1_9ACTN</name>
<dbReference type="NCBIfam" id="TIGR03691">
    <property type="entry name" value="20S_bact_alpha"/>
    <property type="match status" value="1"/>
</dbReference>
<dbReference type="InterPro" id="IPR022296">
    <property type="entry name" value="Proteasome_asu_bac"/>
</dbReference>
<evidence type="ECO:0000256" key="1">
    <source>
        <dbReference type="ARBA" id="ARBA00022490"/>
    </source>
</evidence>
<dbReference type="Pfam" id="PF00227">
    <property type="entry name" value="Proteasome"/>
    <property type="match status" value="1"/>
</dbReference>
<dbReference type="Proteomes" id="UP000567922">
    <property type="component" value="Unassembled WGS sequence"/>
</dbReference>
<keyword evidence="5" id="KW-0378">Hydrolase</keyword>
<evidence type="ECO:0000256" key="4">
    <source>
        <dbReference type="PROSITE-ProRule" id="PRU00808"/>
    </source>
</evidence>
<dbReference type="CDD" id="cd01901">
    <property type="entry name" value="Ntn_hydrolase"/>
    <property type="match status" value="1"/>
</dbReference>
<reference evidence="5 6" key="1">
    <citation type="submission" date="2020-08" db="EMBL/GenBank/DDBJ databases">
        <title>Sequencing the genomes of 1000 actinobacteria strains.</title>
        <authorList>
            <person name="Klenk H.-P."/>
        </authorList>
    </citation>
    <scope>NUCLEOTIDE SEQUENCE [LARGE SCALE GENOMIC DNA]</scope>
    <source>
        <strain evidence="5 6">DSM 45258</strain>
    </source>
</reference>
<evidence type="ECO:0000313" key="5">
    <source>
        <dbReference type="EMBL" id="MBB3037281.1"/>
    </source>
</evidence>
<dbReference type="GO" id="GO:0010498">
    <property type="term" value="P:proteasomal protein catabolic process"/>
    <property type="evidence" value="ECO:0007669"/>
    <property type="project" value="UniProtKB-UniRule"/>
</dbReference>
<proteinExistence type="inferred from homology"/>
<keyword evidence="6" id="KW-1185">Reference proteome</keyword>
<dbReference type="InterPro" id="IPR001353">
    <property type="entry name" value="Proteasome_sua/b"/>
</dbReference>
<dbReference type="GO" id="GO:0019941">
    <property type="term" value="P:modification-dependent protein catabolic process"/>
    <property type="evidence" value="ECO:0007669"/>
    <property type="project" value="UniProtKB-UniRule"/>
</dbReference>